<keyword evidence="2" id="KW-1185">Reference proteome</keyword>
<reference evidence="1 2" key="1">
    <citation type="journal article" date="2009" name="PLoS Genet.">
        <title>Genomic analysis of the basal lineage fungus Rhizopus oryzae reveals a whole-genome duplication.</title>
        <authorList>
            <person name="Ma L.-J."/>
            <person name="Ibrahim A.S."/>
            <person name="Skory C."/>
            <person name="Grabherr M.G."/>
            <person name="Burger G."/>
            <person name="Butler M."/>
            <person name="Elias M."/>
            <person name="Idnurm A."/>
            <person name="Lang B.F."/>
            <person name="Sone T."/>
            <person name="Abe A."/>
            <person name="Calvo S.E."/>
            <person name="Corrochano L.M."/>
            <person name="Engels R."/>
            <person name="Fu J."/>
            <person name="Hansberg W."/>
            <person name="Kim J.-M."/>
            <person name="Kodira C.D."/>
            <person name="Koehrsen M.J."/>
            <person name="Liu B."/>
            <person name="Miranda-Saavedra D."/>
            <person name="O'Leary S."/>
            <person name="Ortiz-Castellanos L."/>
            <person name="Poulter R."/>
            <person name="Rodriguez-Romero J."/>
            <person name="Ruiz-Herrera J."/>
            <person name="Shen Y.-Q."/>
            <person name="Zeng Q."/>
            <person name="Galagan J."/>
            <person name="Birren B.W."/>
            <person name="Cuomo C.A."/>
            <person name="Wickes B.L."/>
        </authorList>
    </citation>
    <scope>NUCLEOTIDE SEQUENCE [LARGE SCALE GENOMIC DNA]</scope>
    <source>
        <strain evidence="2">RA 99-880 / ATCC MYA-4621 / FGSC 9543 / NRRL 43880</strain>
    </source>
</reference>
<dbReference type="GO" id="GO:0005840">
    <property type="term" value="C:ribosome"/>
    <property type="evidence" value="ECO:0007669"/>
    <property type="project" value="UniProtKB-KW"/>
</dbReference>
<evidence type="ECO:0000313" key="1">
    <source>
        <dbReference type="EMBL" id="EIE83807.1"/>
    </source>
</evidence>
<organism evidence="1 2">
    <name type="scientific">Rhizopus delemar (strain RA 99-880 / ATCC MYA-4621 / FGSC 9543 / NRRL 43880)</name>
    <name type="common">Mucormycosis agent</name>
    <name type="synonym">Rhizopus arrhizus var. delemar</name>
    <dbReference type="NCBI Taxonomy" id="246409"/>
    <lineage>
        <taxon>Eukaryota</taxon>
        <taxon>Fungi</taxon>
        <taxon>Fungi incertae sedis</taxon>
        <taxon>Mucoromycota</taxon>
        <taxon>Mucoromycotina</taxon>
        <taxon>Mucoromycetes</taxon>
        <taxon>Mucorales</taxon>
        <taxon>Mucorineae</taxon>
        <taxon>Rhizopodaceae</taxon>
        <taxon>Rhizopus</taxon>
    </lineage>
</organism>
<dbReference type="InterPro" id="IPR001141">
    <property type="entry name" value="Ribosomal_eL27"/>
</dbReference>
<dbReference type="Gene3D" id="2.30.30.770">
    <property type="match status" value="1"/>
</dbReference>
<dbReference type="Pfam" id="PF01777">
    <property type="entry name" value="Ribosomal_L27e"/>
    <property type="match status" value="1"/>
</dbReference>
<accession>I1C5S7</accession>
<proteinExistence type="predicted"/>
<keyword evidence="1" id="KW-0687">Ribonucleoprotein</keyword>
<dbReference type="RefSeq" id="XP_067519203.1">
    <property type="nucleotide sequence ID" value="XM_067663102.1"/>
</dbReference>
<name>I1C5S7_RHIO9</name>
<dbReference type="AlphaFoldDB" id="I1C5S7"/>
<evidence type="ECO:0000313" key="2">
    <source>
        <dbReference type="Proteomes" id="UP000009138"/>
    </source>
</evidence>
<sequence length="54" mass="6584">MCCKSRKNQIKGTISFETFKESTQREDSKKVIKKLFEKRYQTGKSKRFFNKLRF</sequence>
<dbReference type="EMBL" id="CH476737">
    <property type="protein sequence ID" value="EIE83807.1"/>
    <property type="molecule type" value="Genomic_DNA"/>
</dbReference>
<gene>
    <name evidence="1" type="ORF">RO3G_08512</name>
</gene>
<dbReference type="InterPro" id="IPR038655">
    <property type="entry name" value="Ribosomal_eL27_sf"/>
</dbReference>
<dbReference type="Proteomes" id="UP000009138">
    <property type="component" value="Unassembled WGS sequence"/>
</dbReference>
<dbReference type="GeneID" id="93615483"/>
<dbReference type="GO" id="GO:0003735">
    <property type="term" value="F:structural constituent of ribosome"/>
    <property type="evidence" value="ECO:0007669"/>
    <property type="project" value="InterPro"/>
</dbReference>
<dbReference type="STRING" id="246409.I1C5S7"/>
<keyword evidence="1" id="KW-0689">Ribosomal protein</keyword>
<dbReference type="InParanoid" id="I1C5S7"/>
<protein>
    <submittedName>
        <fullName evidence="1">Ribosomal protein L27e</fullName>
    </submittedName>
</protein>
<dbReference type="VEuPathDB" id="FungiDB:RO3G_08512"/>
<dbReference type="GO" id="GO:0006412">
    <property type="term" value="P:translation"/>
    <property type="evidence" value="ECO:0007669"/>
    <property type="project" value="InterPro"/>
</dbReference>